<name>A0A392TKT6_9FABA</name>
<organism evidence="2 3">
    <name type="scientific">Trifolium medium</name>
    <dbReference type="NCBI Taxonomy" id="97028"/>
    <lineage>
        <taxon>Eukaryota</taxon>
        <taxon>Viridiplantae</taxon>
        <taxon>Streptophyta</taxon>
        <taxon>Embryophyta</taxon>
        <taxon>Tracheophyta</taxon>
        <taxon>Spermatophyta</taxon>
        <taxon>Magnoliopsida</taxon>
        <taxon>eudicotyledons</taxon>
        <taxon>Gunneridae</taxon>
        <taxon>Pentapetalae</taxon>
        <taxon>rosids</taxon>
        <taxon>fabids</taxon>
        <taxon>Fabales</taxon>
        <taxon>Fabaceae</taxon>
        <taxon>Papilionoideae</taxon>
        <taxon>50 kb inversion clade</taxon>
        <taxon>NPAAA clade</taxon>
        <taxon>Hologalegina</taxon>
        <taxon>IRL clade</taxon>
        <taxon>Trifolieae</taxon>
        <taxon>Trifolium</taxon>
    </lineage>
</organism>
<feature type="compositionally biased region" description="Low complexity" evidence="1">
    <location>
        <begin position="14"/>
        <end position="25"/>
    </location>
</feature>
<proteinExistence type="predicted"/>
<evidence type="ECO:0000256" key="1">
    <source>
        <dbReference type="SAM" id="MobiDB-lite"/>
    </source>
</evidence>
<dbReference type="EMBL" id="LXQA010605646">
    <property type="protein sequence ID" value="MCI61753.1"/>
    <property type="molecule type" value="Genomic_DNA"/>
</dbReference>
<comment type="caution">
    <text evidence="2">The sequence shown here is derived from an EMBL/GenBank/DDBJ whole genome shotgun (WGS) entry which is preliminary data.</text>
</comment>
<reference evidence="2 3" key="1">
    <citation type="journal article" date="2018" name="Front. Plant Sci.">
        <title>Red Clover (Trifolium pratense) and Zigzag Clover (T. medium) - A Picture of Genomic Similarities and Differences.</title>
        <authorList>
            <person name="Dluhosova J."/>
            <person name="Istvanek J."/>
            <person name="Nedelnik J."/>
            <person name="Repkova J."/>
        </authorList>
    </citation>
    <scope>NUCLEOTIDE SEQUENCE [LARGE SCALE GENOMIC DNA]</scope>
    <source>
        <strain evidence="3">cv. 10/8</strain>
        <tissue evidence="2">Leaf</tissue>
    </source>
</reference>
<evidence type="ECO:0000313" key="2">
    <source>
        <dbReference type="EMBL" id="MCI61753.1"/>
    </source>
</evidence>
<feature type="non-terminal residue" evidence="2">
    <location>
        <position position="1"/>
    </location>
</feature>
<keyword evidence="3" id="KW-1185">Reference proteome</keyword>
<protein>
    <submittedName>
        <fullName evidence="2">Uncharacterized protein</fullName>
    </submittedName>
</protein>
<feature type="region of interest" description="Disordered" evidence="1">
    <location>
        <begin position="1"/>
        <end position="30"/>
    </location>
</feature>
<evidence type="ECO:0000313" key="3">
    <source>
        <dbReference type="Proteomes" id="UP000265520"/>
    </source>
</evidence>
<sequence>DGIVMKPKGSNILEANDSANEANDSANDERNDALTNKAAKCGEVQPIRKSNRMRKEHAMWKDYVKN</sequence>
<accession>A0A392TKT6</accession>
<dbReference type="AlphaFoldDB" id="A0A392TKT6"/>
<dbReference type="Proteomes" id="UP000265520">
    <property type="component" value="Unassembled WGS sequence"/>
</dbReference>